<evidence type="ECO:0000313" key="1">
    <source>
        <dbReference type="EMBL" id="CDW34712.1"/>
    </source>
</evidence>
<reference evidence="1" key="1">
    <citation type="submission" date="2014-05" db="EMBL/GenBank/DDBJ databases">
        <authorList>
            <person name="Chronopoulou M."/>
        </authorList>
    </citation>
    <scope>NUCLEOTIDE SEQUENCE</scope>
    <source>
        <tissue evidence="1">Whole organism</tissue>
    </source>
</reference>
<accession>A0A0K2U9R9</accession>
<feature type="non-terminal residue" evidence="1">
    <location>
        <position position="36"/>
    </location>
</feature>
<dbReference type="AlphaFoldDB" id="A0A0K2U9R9"/>
<dbReference type="EMBL" id="HACA01017351">
    <property type="protein sequence ID" value="CDW34712.1"/>
    <property type="molecule type" value="Transcribed_RNA"/>
</dbReference>
<name>A0A0K2U9R9_LEPSM</name>
<protein>
    <submittedName>
        <fullName evidence="1">Uncharacterized protein</fullName>
    </submittedName>
</protein>
<organism evidence="1">
    <name type="scientific">Lepeophtheirus salmonis</name>
    <name type="common">Salmon louse</name>
    <name type="synonym">Caligus salmonis</name>
    <dbReference type="NCBI Taxonomy" id="72036"/>
    <lineage>
        <taxon>Eukaryota</taxon>
        <taxon>Metazoa</taxon>
        <taxon>Ecdysozoa</taxon>
        <taxon>Arthropoda</taxon>
        <taxon>Crustacea</taxon>
        <taxon>Multicrustacea</taxon>
        <taxon>Hexanauplia</taxon>
        <taxon>Copepoda</taxon>
        <taxon>Siphonostomatoida</taxon>
        <taxon>Caligidae</taxon>
        <taxon>Lepeophtheirus</taxon>
    </lineage>
</organism>
<proteinExistence type="predicted"/>
<sequence length="36" mass="4453">MLQRKLRCISRLNKLQPKNEKTNTKCRNGEYSWRMQ</sequence>